<proteinExistence type="inferred from homology"/>
<dbReference type="InterPro" id="IPR006221">
    <property type="entry name" value="TrpG/PapA_dom"/>
</dbReference>
<keyword evidence="3 9" id="KW-0808">Transferase</keyword>
<evidence type="ECO:0000256" key="4">
    <source>
        <dbReference type="ARBA" id="ARBA00022962"/>
    </source>
</evidence>
<dbReference type="Gene3D" id="3.40.50.880">
    <property type="match status" value="1"/>
</dbReference>
<accession>A0ABW0V4T9</accession>
<feature type="compositionally biased region" description="Low complexity" evidence="5">
    <location>
        <begin position="702"/>
        <end position="712"/>
    </location>
</feature>
<gene>
    <name evidence="9" type="primary">pabB</name>
    <name evidence="9" type="ORF">ACFPZF_05875</name>
</gene>
<dbReference type="GO" id="GO:0046820">
    <property type="term" value="F:4-amino-4-deoxychorismate synthase activity"/>
    <property type="evidence" value="ECO:0007669"/>
    <property type="project" value="UniProtKB-EC"/>
</dbReference>
<dbReference type="SUPFAM" id="SSF52317">
    <property type="entry name" value="Class I glutamine amidotransferase-like"/>
    <property type="match status" value="1"/>
</dbReference>
<dbReference type="Pfam" id="PF00117">
    <property type="entry name" value="GATase"/>
    <property type="match status" value="1"/>
</dbReference>
<dbReference type="Gene3D" id="3.60.120.10">
    <property type="entry name" value="Anthranilate synthase"/>
    <property type="match status" value="1"/>
</dbReference>
<evidence type="ECO:0000259" key="8">
    <source>
        <dbReference type="Pfam" id="PF04715"/>
    </source>
</evidence>
<feature type="region of interest" description="Disordered" evidence="5">
    <location>
        <begin position="702"/>
        <end position="738"/>
    </location>
</feature>
<evidence type="ECO:0000256" key="3">
    <source>
        <dbReference type="ARBA" id="ARBA00022679"/>
    </source>
</evidence>
<keyword evidence="10" id="KW-1185">Reference proteome</keyword>
<feature type="domain" description="Glutamine amidotransferase" evidence="6">
    <location>
        <begin position="4"/>
        <end position="185"/>
    </location>
</feature>
<dbReference type="PRINTS" id="PR00099">
    <property type="entry name" value="CPSGATASE"/>
</dbReference>
<dbReference type="Pfam" id="PF00425">
    <property type="entry name" value="Chorismate_bind"/>
    <property type="match status" value="1"/>
</dbReference>
<dbReference type="InterPro" id="IPR006805">
    <property type="entry name" value="Anth_synth_I_N"/>
</dbReference>
<dbReference type="InterPro" id="IPR015890">
    <property type="entry name" value="Chorismate_C"/>
</dbReference>
<dbReference type="NCBIfam" id="TIGR00566">
    <property type="entry name" value="trpG_papA"/>
    <property type="match status" value="1"/>
</dbReference>
<dbReference type="InterPro" id="IPR005801">
    <property type="entry name" value="ADC_synthase"/>
</dbReference>
<sequence length="738" mass="81373">MRTLLVDNYDSFTYNLFHYLAEVNGREPEVVVNDDPAWQYTRLDEFDNVVISPGPGNPERPADFGICREILQRGHLPTLGVCLGHQGLAALHGGRVSRAPEPYHGRVCSVVHDGTELFAGLPSPFEVVRYHSLAVDRLSPDLVATAWTEDGVLMGLRHRERPQWGVQFHPESISGQYGHRLLANFRDLTEEHARRTGRRLRPARPVLPVPDLRFAPQRQLKLLVEELPTRWEDEVAYDRLFRGGPHAYWLDSSRPDADRGRFSIMGDASGPLGRVATADAWNSTVLVRDASGAEVVSGTFLDWLDQDLRQTAVDTPELPFDFALGWVGYLGYELKAECGGDRTHRSDLPDAAMVFSGRALVLDHATDTTYLLALAEEGDEDGARAWLADAAERLARAVRSGLRLTAQPMPLGRIEARHDRQEYLDLIAQCQEEIAAGETYEVCLTNMLRVDGEMDPWEGYRYLRRVNPAPFAALLQFGGVSVLSSSPERFLKVDRSRRAESRPIKGSRPRGATHREDRALAEDLLTNEKDRAENLMIVDLVRNDLGRVAEVGSVEADDVFRVETFAKAHQLVSTVRATLRADHTSVDCVRAAFPPGSMTGAPKRRTMQIIDRLEQGPRGVYSGAIGWFSPNGACDLSVVIRTAVVTKGRIRYGVGGAVIALSDAEAEYQETVMKAAPVIALTGGEFPVGRARTDGARRTAAAAGAVPEGAARQTEPVRTEPVRTGPVRQAEPVRIPVG</sequence>
<dbReference type="PANTHER" id="PTHR11236">
    <property type="entry name" value="AMINOBENZOATE/ANTHRANILATE SYNTHASE"/>
    <property type="match status" value="1"/>
</dbReference>
<dbReference type="InterPro" id="IPR005802">
    <property type="entry name" value="ADC_synth_comp_1"/>
</dbReference>
<dbReference type="InterPro" id="IPR017926">
    <property type="entry name" value="GATASE"/>
</dbReference>
<dbReference type="InterPro" id="IPR029062">
    <property type="entry name" value="Class_I_gatase-like"/>
</dbReference>
<keyword evidence="9" id="KW-0032">Aminotransferase</keyword>
<dbReference type="RefSeq" id="WP_346140571.1">
    <property type="nucleotide sequence ID" value="NZ_BAAAUA010000001.1"/>
</dbReference>
<dbReference type="InterPro" id="IPR019999">
    <property type="entry name" value="Anth_synth_I-like"/>
</dbReference>
<evidence type="ECO:0000256" key="2">
    <source>
        <dbReference type="ARBA" id="ARBA00013139"/>
    </source>
</evidence>
<feature type="domain" description="Anthranilate synthase component I N-terminal" evidence="8">
    <location>
        <begin position="237"/>
        <end position="371"/>
    </location>
</feature>
<dbReference type="Proteomes" id="UP001596066">
    <property type="component" value="Unassembled WGS sequence"/>
</dbReference>
<evidence type="ECO:0000256" key="5">
    <source>
        <dbReference type="SAM" id="MobiDB-lite"/>
    </source>
</evidence>
<dbReference type="PRINTS" id="PR00096">
    <property type="entry name" value="GATASE"/>
</dbReference>
<organism evidence="9 10">
    <name type="scientific">Kitasatospora cinereorecta</name>
    <dbReference type="NCBI Taxonomy" id="285560"/>
    <lineage>
        <taxon>Bacteria</taxon>
        <taxon>Bacillati</taxon>
        <taxon>Actinomycetota</taxon>
        <taxon>Actinomycetes</taxon>
        <taxon>Kitasatosporales</taxon>
        <taxon>Streptomycetaceae</taxon>
        <taxon>Kitasatospora</taxon>
    </lineage>
</organism>
<dbReference type="CDD" id="cd01743">
    <property type="entry name" value="GATase1_Anthranilate_Synthase"/>
    <property type="match status" value="1"/>
</dbReference>
<name>A0ABW0V4T9_9ACTN</name>
<evidence type="ECO:0000313" key="10">
    <source>
        <dbReference type="Proteomes" id="UP001596066"/>
    </source>
</evidence>
<dbReference type="SUPFAM" id="SSF56322">
    <property type="entry name" value="ADC synthase"/>
    <property type="match status" value="1"/>
</dbReference>
<keyword evidence="4" id="KW-0315">Glutamine amidotransferase</keyword>
<reference evidence="10" key="1">
    <citation type="journal article" date="2019" name="Int. J. Syst. Evol. Microbiol.">
        <title>The Global Catalogue of Microorganisms (GCM) 10K type strain sequencing project: providing services to taxonomists for standard genome sequencing and annotation.</title>
        <authorList>
            <consortium name="The Broad Institute Genomics Platform"/>
            <consortium name="The Broad Institute Genome Sequencing Center for Infectious Disease"/>
            <person name="Wu L."/>
            <person name="Ma J."/>
        </authorList>
    </citation>
    <scope>NUCLEOTIDE SEQUENCE [LARGE SCALE GENOMIC DNA]</scope>
    <source>
        <strain evidence="10">CGMCC 4.1622</strain>
    </source>
</reference>
<comment type="similarity">
    <text evidence="1">In the C-terminal section; belongs to the anthranilate synthase component I family.</text>
</comment>
<protein>
    <recommendedName>
        <fullName evidence="2">aminodeoxychorismate synthase</fullName>
        <ecNumber evidence="2">2.6.1.85</ecNumber>
    </recommendedName>
</protein>
<dbReference type="PRINTS" id="PR00097">
    <property type="entry name" value="ANTSNTHASEII"/>
</dbReference>
<feature type="region of interest" description="Disordered" evidence="5">
    <location>
        <begin position="495"/>
        <end position="517"/>
    </location>
</feature>
<comment type="caution">
    <text evidence="9">The sequence shown here is derived from an EMBL/GenBank/DDBJ whole genome shotgun (WGS) entry which is preliminary data.</text>
</comment>
<dbReference type="PANTHER" id="PTHR11236:SF18">
    <property type="entry name" value="AMINODEOXYCHORISMATE SYNTHASE"/>
    <property type="match status" value="1"/>
</dbReference>
<dbReference type="NCBIfam" id="TIGR00553">
    <property type="entry name" value="pabB"/>
    <property type="match status" value="1"/>
</dbReference>
<dbReference type="PROSITE" id="PS51273">
    <property type="entry name" value="GATASE_TYPE_1"/>
    <property type="match status" value="1"/>
</dbReference>
<evidence type="ECO:0000259" key="7">
    <source>
        <dbReference type="Pfam" id="PF00425"/>
    </source>
</evidence>
<dbReference type="Pfam" id="PF04715">
    <property type="entry name" value="Anth_synt_I_N"/>
    <property type="match status" value="1"/>
</dbReference>
<dbReference type="EC" id="2.6.1.85" evidence="2"/>
<evidence type="ECO:0000313" key="9">
    <source>
        <dbReference type="EMBL" id="MFC5640881.1"/>
    </source>
</evidence>
<feature type="domain" description="Chorismate-utilising enzyme C-terminal" evidence="7">
    <location>
        <begin position="420"/>
        <end position="674"/>
    </location>
</feature>
<evidence type="ECO:0000256" key="1">
    <source>
        <dbReference type="ARBA" id="ARBA00005970"/>
    </source>
</evidence>
<evidence type="ECO:0000259" key="6">
    <source>
        <dbReference type="Pfam" id="PF00117"/>
    </source>
</evidence>
<dbReference type="EMBL" id="JBHSOC010000007">
    <property type="protein sequence ID" value="MFC5640881.1"/>
    <property type="molecule type" value="Genomic_DNA"/>
</dbReference>